<dbReference type="Pfam" id="PF00082">
    <property type="entry name" value="Peptidase_S8"/>
    <property type="match status" value="1"/>
</dbReference>
<dbReference type="GO" id="GO:0031640">
    <property type="term" value="P:killing of cells of another organism"/>
    <property type="evidence" value="ECO:0007669"/>
    <property type="project" value="UniProtKB-KW"/>
</dbReference>
<dbReference type="PRINTS" id="PR00723">
    <property type="entry name" value="SUBTILISIN"/>
</dbReference>
<dbReference type="SUPFAM" id="SSF52743">
    <property type="entry name" value="Subtilisin-like"/>
    <property type="match status" value="1"/>
</dbReference>
<evidence type="ECO:0000256" key="4">
    <source>
        <dbReference type="ARBA" id="ARBA00022670"/>
    </source>
</evidence>
<gene>
    <name evidence="10" type="ORF">E0493_21990</name>
</gene>
<feature type="active site" description="Charge relay system" evidence="7">
    <location>
        <position position="856"/>
    </location>
</feature>
<dbReference type="PANTHER" id="PTHR43806:SF11">
    <property type="entry name" value="CEREVISIN-RELATED"/>
    <property type="match status" value="1"/>
</dbReference>
<reference evidence="10 11" key="1">
    <citation type="submission" date="2019-03" db="EMBL/GenBank/DDBJ databases">
        <title>Roseomonas sp. a novel Roseomonas species isolated from Sea whip Gorgonian.</title>
        <authorList>
            <person name="Li F."/>
            <person name="Pan X."/>
            <person name="Huang S."/>
            <person name="Li Z."/>
            <person name="Meng B."/>
        </authorList>
    </citation>
    <scope>NUCLEOTIDE SEQUENCE [LARGE SCALE GENOMIC DNA]</scope>
    <source>
        <strain evidence="10 11">M0104</strain>
    </source>
</reference>
<comment type="caution">
    <text evidence="10">The sequence shown here is derived from an EMBL/GenBank/DDBJ whole genome shotgun (WGS) entry which is preliminary data.</text>
</comment>
<evidence type="ECO:0000256" key="3">
    <source>
        <dbReference type="ARBA" id="ARBA00022638"/>
    </source>
</evidence>
<keyword evidence="3" id="KW-0081">Bacteriolytic enzyme</keyword>
<evidence type="ECO:0000256" key="6">
    <source>
        <dbReference type="ARBA" id="ARBA00022825"/>
    </source>
</evidence>
<evidence type="ECO:0000259" key="9">
    <source>
        <dbReference type="Pfam" id="PF00082"/>
    </source>
</evidence>
<keyword evidence="6 7" id="KW-0720">Serine protease</keyword>
<feature type="region of interest" description="Disordered" evidence="8">
    <location>
        <begin position="288"/>
        <end position="340"/>
    </location>
</feature>
<dbReference type="InterPro" id="IPR015500">
    <property type="entry name" value="Peptidase_S8_subtilisin-rel"/>
</dbReference>
<dbReference type="GO" id="GO:0004252">
    <property type="term" value="F:serine-type endopeptidase activity"/>
    <property type="evidence" value="ECO:0007669"/>
    <property type="project" value="UniProtKB-UniRule"/>
</dbReference>
<proteinExistence type="inferred from homology"/>
<dbReference type="OrthoDB" id="7323510at2"/>
<sequence length="1217" mass="128944">MRQRGKGLDTMDEGLSELGRELLGDVTDKAVAEAMGYREDAALDGGPAEEGAAPPPDWYDVISQTAYDFIVRWETGGRSYYEKVIRNRPVWPGYSSGVTIGCGYDLGYHEASAVRSDWEGRIGRAALERLEPTIGFRTVEPDRPAKVERAKALVASLSDVTVPWDVAIAQFDAGKLPKLVADLYRGLENLDRLHPHSRGALLSLVFNRGRSFAAQGPRYAEMRAIAEAMREGTPAAFGRIPRLLLDMRRIWGPTSSISERREGEAKLFEAGLSEMRLFGGLVAGATPEAAGGPLAEDHSDAGEPQSDVAEDEGTEEAAGLEPAGPAARAAWNPVDDEQPDYRHLDTRLAGGTAEITPEDIEALVAANSFAPKEGRIVFALRGARLAGGDAREDVPSFTITDQRPDHRDFRCVIGVYDPASRRLHAYQASTVPEAMYVEKCRRDFAAGVPVGSLTGNVLPTGCYTVTVGTHKAGQPGEIPAVLRLSDTPTGASRVVVLRSLDDATYDRRDRFVEAVPADNVHPGQRRSGFSSAGCLTLPGQFRHGQHSGSWAAFRKAAGFDESMLGKQFSLVLLTGLDAVMAAELRRTGGDRSALRRLRHGSRGEAVSRLQEALGLAPDASRLMGPVTRAALARAQSARLGWADAIHSPEMDGLLGFAVFNGTPEAAQPEAAQPALAAAAAADLRGDVPLAPFLDHPAGEPSGILPLRLVANFDGERPADADITALAEARIGRKVTVGPLFEADPDLDRFRKIEVPGVMRPSRADLFDLAAALKEAIGAAVVEPDVGSDYYAEEIPEDAIGQESADLAFWCWASDTKNRPRNPDWALVDTGVREAWSMQPQPGGAAQGKGVVIFQPDTGVVSAHVELPPGLVDDARALNLVESTARPEDPRSGGSNPGHGTATASIIVSPPDGQMSGAAPGATLVPVRCIETVAVFDQSPVAQAIDHARRNGAHVITMSLGGVPSMALHAALKRAVDENVIVLAAAGNCVGEVVWPARYDAAIAVAGFNEAGQPWRGSSRGPDVDISGPAEYVLRAYGGDTAVPPSAVSGGQGTSFATALNAAIAALWLAHHGRDRLIGMLPPGRVLQDVFRDLIRAAAVPMPGLNPGEFGPGLLRADRLLSWDLQGVIGARQEAPPGADDPVDSLVSLLSRTGGEAVLEAAETALRPDRQHVVEMACIALDRARKGTTRRAYLEAQPPPDMSVALLRRIGAAAAAFS</sequence>
<dbReference type="CDD" id="cd16904">
    <property type="entry name" value="pesticin_lyz-like"/>
    <property type="match status" value="1"/>
</dbReference>
<keyword evidence="2" id="KW-0929">Antimicrobial</keyword>
<dbReference type="Proteomes" id="UP000460715">
    <property type="component" value="Unassembled WGS sequence"/>
</dbReference>
<evidence type="ECO:0000256" key="5">
    <source>
        <dbReference type="ARBA" id="ARBA00022801"/>
    </source>
</evidence>
<dbReference type="EMBL" id="SNVJ01000037">
    <property type="protein sequence ID" value="MXP66019.1"/>
    <property type="molecule type" value="Genomic_DNA"/>
</dbReference>
<keyword evidence="11" id="KW-1185">Reference proteome</keyword>
<evidence type="ECO:0000256" key="2">
    <source>
        <dbReference type="ARBA" id="ARBA00022529"/>
    </source>
</evidence>
<feature type="compositionally biased region" description="Low complexity" evidence="8">
    <location>
        <begin position="316"/>
        <end position="330"/>
    </location>
</feature>
<dbReference type="GO" id="GO:0003796">
    <property type="term" value="F:lysozyme activity"/>
    <property type="evidence" value="ECO:0007669"/>
    <property type="project" value="InterPro"/>
</dbReference>
<feature type="domain" description="Peptidase S8/S53" evidence="9">
    <location>
        <begin position="847"/>
        <end position="1070"/>
    </location>
</feature>
<evidence type="ECO:0000313" key="11">
    <source>
        <dbReference type="Proteomes" id="UP000460715"/>
    </source>
</evidence>
<name>A0A845BRL8_9PROT</name>
<evidence type="ECO:0000313" key="10">
    <source>
        <dbReference type="EMBL" id="MXP66019.1"/>
    </source>
</evidence>
<dbReference type="InterPro" id="IPR050131">
    <property type="entry name" value="Peptidase_S8_subtilisin-like"/>
</dbReference>
<protein>
    <recommendedName>
        <fullName evidence="9">Peptidase S8/S53 domain-containing protein</fullName>
    </recommendedName>
</protein>
<feature type="active site" description="Charge relay system" evidence="7">
    <location>
        <position position="1054"/>
    </location>
</feature>
<evidence type="ECO:0000256" key="1">
    <source>
        <dbReference type="ARBA" id="ARBA00011073"/>
    </source>
</evidence>
<dbReference type="CDD" id="cd00306">
    <property type="entry name" value="Peptidases_S8_S53"/>
    <property type="match status" value="1"/>
</dbReference>
<dbReference type="GO" id="GO:0006508">
    <property type="term" value="P:proteolysis"/>
    <property type="evidence" value="ECO:0007669"/>
    <property type="project" value="UniProtKB-KW"/>
</dbReference>
<dbReference type="InterPro" id="IPR023347">
    <property type="entry name" value="Lysozyme_dom_sf"/>
</dbReference>
<dbReference type="GO" id="GO:0042742">
    <property type="term" value="P:defense response to bacterium"/>
    <property type="evidence" value="ECO:0007669"/>
    <property type="project" value="UniProtKB-KW"/>
</dbReference>
<organism evidence="10 11">
    <name type="scientific">Teichococcus coralli</name>
    <dbReference type="NCBI Taxonomy" id="2545983"/>
    <lineage>
        <taxon>Bacteria</taxon>
        <taxon>Pseudomonadati</taxon>
        <taxon>Pseudomonadota</taxon>
        <taxon>Alphaproteobacteria</taxon>
        <taxon>Acetobacterales</taxon>
        <taxon>Roseomonadaceae</taxon>
        <taxon>Roseomonas</taxon>
    </lineage>
</organism>
<evidence type="ECO:0000256" key="8">
    <source>
        <dbReference type="SAM" id="MobiDB-lite"/>
    </source>
</evidence>
<dbReference type="Gene3D" id="3.40.50.200">
    <property type="entry name" value="Peptidase S8/S53 domain"/>
    <property type="match status" value="1"/>
</dbReference>
<dbReference type="AlphaFoldDB" id="A0A845BRL8"/>
<evidence type="ECO:0000256" key="7">
    <source>
        <dbReference type="PROSITE-ProRule" id="PRU01240"/>
    </source>
</evidence>
<dbReference type="PROSITE" id="PS51892">
    <property type="entry name" value="SUBTILASE"/>
    <property type="match status" value="1"/>
</dbReference>
<keyword evidence="5 7" id="KW-0378">Hydrolase</keyword>
<feature type="active site" description="Charge relay system" evidence="7">
    <location>
        <position position="898"/>
    </location>
</feature>
<keyword evidence="4 7" id="KW-0645">Protease</keyword>
<dbReference type="Gene3D" id="1.10.530.40">
    <property type="match status" value="1"/>
</dbReference>
<comment type="similarity">
    <text evidence="1 7">Belongs to the peptidase S8 family.</text>
</comment>
<feature type="region of interest" description="Disordered" evidence="8">
    <location>
        <begin position="883"/>
        <end position="906"/>
    </location>
</feature>
<dbReference type="InterPro" id="IPR000209">
    <property type="entry name" value="Peptidase_S8/S53_dom"/>
</dbReference>
<dbReference type="InterPro" id="IPR036852">
    <property type="entry name" value="Peptidase_S8/S53_dom_sf"/>
</dbReference>
<dbReference type="PANTHER" id="PTHR43806">
    <property type="entry name" value="PEPTIDASE S8"/>
    <property type="match status" value="1"/>
</dbReference>
<accession>A0A845BRL8</accession>
<dbReference type="RefSeq" id="WP_160939428.1">
    <property type="nucleotide sequence ID" value="NZ_SNVJ01000037.1"/>
</dbReference>